<feature type="transmembrane region" description="Helical" evidence="1">
    <location>
        <begin position="14"/>
        <end position="33"/>
    </location>
</feature>
<feature type="transmembrane region" description="Helical" evidence="1">
    <location>
        <begin position="179"/>
        <end position="203"/>
    </location>
</feature>
<dbReference type="PANTHER" id="PTHR42109">
    <property type="entry name" value="UNPLACED GENOMIC SCAFFOLD UM_SCAF_CONTIG_1.265, WHOLE GENOME SHOTGUN SEQUENCE"/>
    <property type="match status" value="1"/>
</dbReference>
<evidence type="ECO:0000259" key="2">
    <source>
        <dbReference type="Pfam" id="PF24800"/>
    </source>
</evidence>
<dbReference type="PANTHER" id="PTHR42109:SF2">
    <property type="entry name" value="INTEGRAL MEMBRANE PROTEIN"/>
    <property type="match status" value="1"/>
</dbReference>
<feature type="transmembrane region" description="Helical" evidence="1">
    <location>
        <begin position="141"/>
        <end position="167"/>
    </location>
</feature>
<organism evidence="3 4">
    <name type="scientific">Lophium mytilinum</name>
    <dbReference type="NCBI Taxonomy" id="390894"/>
    <lineage>
        <taxon>Eukaryota</taxon>
        <taxon>Fungi</taxon>
        <taxon>Dikarya</taxon>
        <taxon>Ascomycota</taxon>
        <taxon>Pezizomycotina</taxon>
        <taxon>Dothideomycetes</taxon>
        <taxon>Pleosporomycetidae</taxon>
        <taxon>Mytilinidiales</taxon>
        <taxon>Mytilinidiaceae</taxon>
        <taxon>Lophium</taxon>
    </lineage>
</organism>
<feature type="transmembrane region" description="Helical" evidence="1">
    <location>
        <begin position="40"/>
        <end position="59"/>
    </location>
</feature>
<evidence type="ECO:0000313" key="3">
    <source>
        <dbReference type="EMBL" id="KAF2497377.1"/>
    </source>
</evidence>
<sequence>MTLDSHGQLSVAELAIYGPCAIVCFVVAFKLGWRRSLTWLYVFTFCSIRIIGCIMEVLAQVKNDPSKLQTAGILDGVGLSPLLLAMMALLSLGCKGLPQTKINTKQLHWLHLPILTGLVLVLVGAKKLFKPDGSDLSKYKALASVGIVLMILSFVVLVALTAVALIRANVASGVVEKKYLFAIAFSIPFLCARLIYSAIFFFTENTDFSPVGGNLVIQICLQIIEEMVTVFAYLIVGFASNKQMEKRIELRSYS</sequence>
<proteinExistence type="predicted"/>
<gene>
    <name evidence="3" type="ORF">BU16DRAFT_580067</name>
</gene>
<reference evidence="3" key="1">
    <citation type="journal article" date="2020" name="Stud. Mycol.">
        <title>101 Dothideomycetes genomes: a test case for predicting lifestyles and emergence of pathogens.</title>
        <authorList>
            <person name="Haridas S."/>
            <person name="Albert R."/>
            <person name="Binder M."/>
            <person name="Bloem J."/>
            <person name="Labutti K."/>
            <person name="Salamov A."/>
            <person name="Andreopoulos B."/>
            <person name="Baker S."/>
            <person name="Barry K."/>
            <person name="Bills G."/>
            <person name="Bluhm B."/>
            <person name="Cannon C."/>
            <person name="Castanera R."/>
            <person name="Culley D."/>
            <person name="Daum C."/>
            <person name="Ezra D."/>
            <person name="Gonzalez J."/>
            <person name="Henrissat B."/>
            <person name="Kuo A."/>
            <person name="Liang C."/>
            <person name="Lipzen A."/>
            <person name="Lutzoni F."/>
            <person name="Magnuson J."/>
            <person name="Mondo S."/>
            <person name="Nolan M."/>
            <person name="Ohm R."/>
            <person name="Pangilinan J."/>
            <person name="Park H.-J."/>
            <person name="Ramirez L."/>
            <person name="Alfaro M."/>
            <person name="Sun H."/>
            <person name="Tritt A."/>
            <person name="Yoshinaga Y."/>
            <person name="Zwiers L.-H."/>
            <person name="Turgeon B."/>
            <person name="Goodwin S."/>
            <person name="Spatafora J."/>
            <person name="Crous P."/>
            <person name="Grigoriev I."/>
        </authorList>
    </citation>
    <scope>NUCLEOTIDE SEQUENCE</scope>
    <source>
        <strain evidence="3">CBS 269.34</strain>
    </source>
</reference>
<evidence type="ECO:0000313" key="4">
    <source>
        <dbReference type="Proteomes" id="UP000799750"/>
    </source>
</evidence>
<protein>
    <recommendedName>
        <fullName evidence="2">DUF7702 domain-containing protein</fullName>
    </recommendedName>
</protein>
<dbReference type="EMBL" id="MU004186">
    <property type="protein sequence ID" value="KAF2497377.1"/>
    <property type="molecule type" value="Genomic_DNA"/>
</dbReference>
<dbReference type="Pfam" id="PF24800">
    <property type="entry name" value="DUF7702"/>
    <property type="match status" value="1"/>
</dbReference>
<accession>A0A6A6R1V8</accession>
<dbReference type="Proteomes" id="UP000799750">
    <property type="component" value="Unassembled WGS sequence"/>
</dbReference>
<dbReference type="OrthoDB" id="2560628at2759"/>
<feature type="transmembrane region" description="Helical" evidence="1">
    <location>
        <begin position="215"/>
        <end position="239"/>
    </location>
</feature>
<keyword evidence="4" id="KW-1185">Reference proteome</keyword>
<keyword evidence="1" id="KW-0812">Transmembrane</keyword>
<feature type="transmembrane region" description="Helical" evidence="1">
    <location>
        <begin position="109"/>
        <end position="129"/>
    </location>
</feature>
<keyword evidence="1" id="KW-0472">Membrane</keyword>
<name>A0A6A6R1V8_9PEZI</name>
<dbReference type="InterPro" id="IPR056119">
    <property type="entry name" value="DUF7702"/>
</dbReference>
<dbReference type="AlphaFoldDB" id="A0A6A6R1V8"/>
<evidence type="ECO:0000256" key="1">
    <source>
        <dbReference type="SAM" id="Phobius"/>
    </source>
</evidence>
<feature type="transmembrane region" description="Helical" evidence="1">
    <location>
        <begin position="79"/>
        <end position="97"/>
    </location>
</feature>
<keyword evidence="1" id="KW-1133">Transmembrane helix</keyword>
<feature type="domain" description="DUF7702" evidence="2">
    <location>
        <begin position="3"/>
        <end position="242"/>
    </location>
</feature>